<feature type="domain" description="Response regulatory" evidence="2">
    <location>
        <begin position="3"/>
        <end position="116"/>
    </location>
</feature>
<proteinExistence type="predicted"/>
<dbReference type="PROSITE" id="PS50930">
    <property type="entry name" value="HTH_LYTTR"/>
    <property type="match status" value="1"/>
</dbReference>
<evidence type="ECO:0000259" key="3">
    <source>
        <dbReference type="PROSITE" id="PS50930"/>
    </source>
</evidence>
<dbReference type="PANTHER" id="PTHR37299">
    <property type="entry name" value="TRANSCRIPTIONAL REGULATOR-RELATED"/>
    <property type="match status" value="1"/>
</dbReference>
<dbReference type="EMBL" id="JBHSJJ010000008">
    <property type="protein sequence ID" value="MFC4872993.1"/>
    <property type="molecule type" value="Genomic_DNA"/>
</dbReference>
<accession>A0ABV9T3H1</accession>
<dbReference type="SMART" id="SM00850">
    <property type="entry name" value="LytTR"/>
    <property type="match status" value="1"/>
</dbReference>
<dbReference type="SUPFAM" id="SSF52172">
    <property type="entry name" value="CheY-like"/>
    <property type="match status" value="1"/>
</dbReference>
<dbReference type="InterPro" id="IPR011006">
    <property type="entry name" value="CheY-like_superfamily"/>
</dbReference>
<gene>
    <name evidence="4" type="ORF">ACFPFU_14945</name>
</gene>
<reference evidence="5" key="1">
    <citation type="journal article" date="2019" name="Int. J. Syst. Evol. Microbiol.">
        <title>The Global Catalogue of Microorganisms (GCM) 10K type strain sequencing project: providing services to taxonomists for standard genome sequencing and annotation.</title>
        <authorList>
            <consortium name="The Broad Institute Genomics Platform"/>
            <consortium name="The Broad Institute Genome Sequencing Center for Infectious Disease"/>
            <person name="Wu L."/>
            <person name="Ma J."/>
        </authorList>
    </citation>
    <scope>NUCLEOTIDE SEQUENCE [LARGE SCALE GENOMIC DNA]</scope>
    <source>
        <strain evidence="5">CGMCC 4.7466</strain>
    </source>
</reference>
<feature type="domain" description="HTH LytTR-type" evidence="3">
    <location>
        <begin position="159"/>
        <end position="249"/>
    </location>
</feature>
<dbReference type="InterPro" id="IPR007492">
    <property type="entry name" value="LytTR_DNA-bd_dom"/>
</dbReference>
<dbReference type="Pfam" id="PF00072">
    <property type="entry name" value="Response_reg"/>
    <property type="match status" value="1"/>
</dbReference>
<dbReference type="SMART" id="SM00448">
    <property type="entry name" value="REC"/>
    <property type="match status" value="1"/>
</dbReference>
<dbReference type="Gene3D" id="3.40.50.2300">
    <property type="match status" value="1"/>
</dbReference>
<comment type="caution">
    <text evidence="4">The sequence shown here is derived from an EMBL/GenBank/DDBJ whole genome shotgun (WGS) entry which is preliminary data.</text>
</comment>
<dbReference type="Pfam" id="PF04397">
    <property type="entry name" value="LytTR"/>
    <property type="match status" value="1"/>
</dbReference>
<dbReference type="RefSeq" id="WP_377065574.1">
    <property type="nucleotide sequence ID" value="NZ_JBHSJJ010000008.1"/>
</dbReference>
<keyword evidence="1" id="KW-0597">Phosphoprotein</keyword>
<feature type="modified residue" description="4-aspartylphosphate" evidence="1">
    <location>
        <position position="55"/>
    </location>
</feature>
<sequence length="249" mass="28521">MIKAILVDDEAHCRLRFERLLEHYAKDTVTLLGSAESVKEAESLLRENPQVVFLDIKLGAVSAFDWLLSLPVVPFDVVFTTAHNQYAVEAFKVSAVDYLLKPIEAEDLLRTLGKLEEKASMELRAAKMDTLLTHLQNRFIGRKRVCLPSNEGLTFIFADEITRLQADVNYSHIFLKNRQKLTVSKTLKEFEEQLKDYGFFRVHNSHLVNLDIVKQYRKGKGGTLVLMDGTEIEVSTRKKENLVRQLKGR</sequence>
<keyword evidence="5" id="KW-1185">Reference proteome</keyword>
<dbReference type="Proteomes" id="UP001595818">
    <property type="component" value="Unassembled WGS sequence"/>
</dbReference>
<organism evidence="4 5">
    <name type="scientific">Negadavirga shengliensis</name>
    <dbReference type="NCBI Taxonomy" id="1389218"/>
    <lineage>
        <taxon>Bacteria</taxon>
        <taxon>Pseudomonadati</taxon>
        <taxon>Bacteroidota</taxon>
        <taxon>Cytophagia</taxon>
        <taxon>Cytophagales</taxon>
        <taxon>Cyclobacteriaceae</taxon>
        <taxon>Negadavirga</taxon>
    </lineage>
</organism>
<dbReference type="InterPro" id="IPR001789">
    <property type="entry name" value="Sig_transdc_resp-reg_receiver"/>
</dbReference>
<protein>
    <submittedName>
        <fullName evidence="4">LytR/AlgR family response regulator transcription factor</fullName>
    </submittedName>
</protein>
<name>A0ABV9T3H1_9BACT</name>
<dbReference type="Gene3D" id="2.40.50.1020">
    <property type="entry name" value="LytTr DNA-binding domain"/>
    <property type="match status" value="1"/>
</dbReference>
<dbReference type="InterPro" id="IPR046947">
    <property type="entry name" value="LytR-like"/>
</dbReference>
<dbReference type="PROSITE" id="PS50110">
    <property type="entry name" value="RESPONSE_REGULATORY"/>
    <property type="match status" value="1"/>
</dbReference>
<evidence type="ECO:0000313" key="4">
    <source>
        <dbReference type="EMBL" id="MFC4872993.1"/>
    </source>
</evidence>
<evidence type="ECO:0000313" key="5">
    <source>
        <dbReference type="Proteomes" id="UP001595818"/>
    </source>
</evidence>
<evidence type="ECO:0000256" key="1">
    <source>
        <dbReference type="PROSITE-ProRule" id="PRU00169"/>
    </source>
</evidence>
<evidence type="ECO:0000259" key="2">
    <source>
        <dbReference type="PROSITE" id="PS50110"/>
    </source>
</evidence>
<dbReference type="PANTHER" id="PTHR37299:SF1">
    <property type="entry name" value="STAGE 0 SPORULATION PROTEIN A HOMOLOG"/>
    <property type="match status" value="1"/>
</dbReference>